<dbReference type="CDD" id="cd00093">
    <property type="entry name" value="HTH_XRE"/>
    <property type="match status" value="1"/>
</dbReference>
<evidence type="ECO:0000313" key="3">
    <source>
        <dbReference type="Proteomes" id="UP000256661"/>
    </source>
</evidence>
<dbReference type="InterPro" id="IPR001387">
    <property type="entry name" value="Cro/C1-type_HTH"/>
</dbReference>
<evidence type="ECO:0000313" key="2">
    <source>
        <dbReference type="EMBL" id="REE95158.1"/>
    </source>
</evidence>
<dbReference type="SMART" id="SM00530">
    <property type="entry name" value="HTH_XRE"/>
    <property type="match status" value="1"/>
</dbReference>
<dbReference type="RefSeq" id="WP_116021002.1">
    <property type="nucleotide sequence ID" value="NZ_QTTT01000001.1"/>
</dbReference>
<dbReference type="SUPFAM" id="SSF47413">
    <property type="entry name" value="lambda repressor-like DNA-binding domains"/>
    <property type="match status" value="1"/>
</dbReference>
<dbReference type="EMBL" id="QTTT01000001">
    <property type="protein sequence ID" value="REE95158.1"/>
    <property type="molecule type" value="Genomic_DNA"/>
</dbReference>
<dbReference type="Gene3D" id="1.10.260.40">
    <property type="entry name" value="lambda repressor-like DNA-binding domains"/>
    <property type="match status" value="1"/>
</dbReference>
<protein>
    <submittedName>
        <fullName evidence="2">Helix-turn-helix protein</fullName>
    </submittedName>
</protein>
<gene>
    <name evidence="2" type="ORF">DFJ69_0540</name>
</gene>
<dbReference type="InterPro" id="IPR010982">
    <property type="entry name" value="Lambda_DNA-bd_dom_sf"/>
</dbReference>
<dbReference type="GO" id="GO:0003677">
    <property type="term" value="F:DNA binding"/>
    <property type="evidence" value="ECO:0007669"/>
    <property type="project" value="InterPro"/>
</dbReference>
<name>A0A3D9SGX1_9ACTN</name>
<proteinExistence type="predicted"/>
<feature type="domain" description="HTH cro/C1-type" evidence="1">
    <location>
        <begin position="14"/>
        <end position="69"/>
    </location>
</feature>
<evidence type="ECO:0000259" key="1">
    <source>
        <dbReference type="PROSITE" id="PS50943"/>
    </source>
</evidence>
<sequence length="81" mass="9161">MKQQRFLQVDGDSLRRLRLGHRLRQADLASVAGIDTSYLSLLETGRRRRASLAVVQRLAEALAVDMTELGVNEQQLQREGE</sequence>
<keyword evidence="3" id="KW-1185">Reference proteome</keyword>
<dbReference type="Pfam" id="PF01381">
    <property type="entry name" value="HTH_3"/>
    <property type="match status" value="1"/>
</dbReference>
<reference evidence="2 3" key="1">
    <citation type="submission" date="2018-08" db="EMBL/GenBank/DDBJ databases">
        <title>Sequencing the genomes of 1000 actinobacteria strains.</title>
        <authorList>
            <person name="Klenk H.-P."/>
        </authorList>
    </citation>
    <scope>NUCLEOTIDE SEQUENCE [LARGE SCALE GENOMIC DNA]</scope>
    <source>
        <strain evidence="2 3">DSM 43927</strain>
    </source>
</reference>
<accession>A0A3D9SGX1</accession>
<comment type="caution">
    <text evidence="2">The sequence shown here is derived from an EMBL/GenBank/DDBJ whole genome shotgun (WGS) entry which is preliminary data.</text>
</comment>
<dbReference type="OrthoDB" id="3482383at2"/>
<organism evidence="2 3">
    <name type="scientific">Thermomonospora umbrina</name>
    <dbReference type="NCBI Taxonomy" id="111806"/>
    <lineage>
        <taxon>Bacteria</taxon>
        <taxon>Bacillati</taxon>
        <taxon>Actinomycetota</taxon>
        <taxon>Actinomycetes</taxon>
        <taxon>Streptosporangiales</taxon>
        <taxon>Thermomonosporaceae</taxon>
        <taxon>Thermomonospora</taxon>
    </lineage>
</organism>
<dbReference type="AlphaFoldDB" id="A0A3D9SGX1"/>
<dbReference type="PROSITE" id="PS50943">
    <property type="entry name" value="HTH_CROC1"/>
    <property type="match status" value="1"/>
</dbReference>
<dbReference type="Proteomes" id="UP000256661">
    <property type="component" value="Unassembled WGS sequence"/>
</dbReference>